<comment type="caution">
    <text evidence="7">The sequence shown here is derived from an EMBL/GenBank/DDBJ whole genome shotgun (WGS) entry which is preliminary data.</text>
</comment>
<feature type="binding site" evidence="3">
    <location>
        <position position="94"/>
    </location>
    <ligand>
        <name>Cu cation</name>
        <dbReference type="ChEBI" id="CHEBI:23378"/>
    </ligand>
</feature>
<evidence type="ECO:0000256" key="4">
    <source>
        <dbReference type="PIRSR" id="PIRSR603782-2"/>
    </source>
</evidence>
<keyword evidence="8" id="KW-1185">Reference proteome</keyword>
<gene>
    <name evidence="7" type="ORF">EA472_11110</name>
</gene>
<dbReference type="AlphaFoldDB" id="A0A3N6M9I9"/>
<organism evidence="7 8">
    <name type="scientific">Natrarchaeobius chitinivorans</name>
    <dbReference type="NCBI Taxonomy" id="1679083"/>
    <lineage>
        <taxon>Archaea</taxon>
        <taxon>Methanobacteriati</taxon>
        <taxon>Methanobacteriota</taxon>
        <taxon>Stenosarchaea group</taxon>
        <taxon>Halobacteria</taxon>
        <taxon>Halobacteriales</taxon>
        <taxon>Natrialbaceae</taxon>
        <taxon>Natrarchaeobius</taxon>
    </lineage>
</organism>
<dbReference type="PROSITE" id="PS51257">
    <property type="entry name" value="PROKAR_LIPOPROTEIN"/>
    <property type="match status" value="1"/>
</dbReference>
<sequence>MDRRTYLGSLGMTGVAGIAGCLDTVGFAGDDSRTVLGPPSEERGEPIHPVHGDEFPSFSLPDPLSDETVSLEDFVGERAFLMTYIFTACPDGACPALLLRLRRVQEDAAERGYEDDVALLAMTFDPERDTPDVLEQYGAERGVDYEADNWHFLRPETYEEGEKLLDETFGMPIQRIDDPDEHDFDDDHGDHDDDHDDHDHGEYTFNHYNLIVLVNDEGIVERAYPNAVEQREEVSIETIVEDARTVAQH</sequence>
<reference evidence="7 8" key="1">
    <citation type="submission" date="2018-10" db="EMBL/GenBank/DDBJ databases">
        <title>Natrarchaeobius chitinivorans gen. nov., sp. nov., and Natrarchaeobius haloalkaliphilus sp. nov., alkaliphilic, chitin-utilizing haloarchaea from hypersaline alkaline lakes.</title>
        <authorList>
            <person name="Sorokin D.Y."/>
            <person name="Elcheninov A.G."/>
            <person name="Kostrikina N.A."/>
            <person name="Bale N.J."/>
            <person name="Sinninghe Damste J.S."/>
            <person name="Khijniak T.V."/>
            <person name="Kublanov I.V."/>
            <person name="Toshchakov S.V."/>
        </authorList>
    </citation>
    <scope>NUCLEOTIDE SEQUENCE [LARGE SCALE GENOMIC DNA]</scope>
    <source>
        <strain evidence="7 8">AArcht7</strain>
    </source>
</reference>
<evidence type="ECO:0000313" key="7">
    <source>
        <dbReference type="EMBL" id="RQH00389.1"/>
    </source>
</evidence>
<dbReference type="OrthoDB" id="27579at2157"/>
<feature type="region of interest" description="Disordered" evidence="5">
    <location>
        <begin position="32"/>
        <end position="52"/>
    </location>
</feature>
<dbReference type="InterPro" id="IPR003782">
    <property type="entry name" value="SCO1/SenC"/>
</dbReference>
<dbReference type="PANTHER" id="PTHR12151">
    <property type="entry name" value="ELECTRON TRANSPORT PROTIN SCO1/SENC FAMILY MEMBER"/>
    <property type="match status" value="1"/>
</dbReference>
<feature type="domain" description="Thioredoxin" evidence="6">
    <location>
        <begin position="49"/>
        <end position="245"/>
    </location>
</feature>
<feature type="compositionally biased region" description="Basic and acidic residues" evidence="5">
    <location>
        <begin position="40"/>
        <end position="52"/>
    </location>
</feature>
<name>A0A3N6M9I9_NATCH</name>
<evidence type="ECO:0000256" key="2">
    <source>
        <dbReference type="ARBA" id="ARBA00023008"/>
    </source>
</evidence>
<dbReference type="GO" id="GO:0046872">
    <property type="term" value="F:metal ion binding"/>
    <property type="evidence" value="ECO:0007669"/>
    <property type="project" value="UniProtKB-KW"/>
</dbReference>
<dbReference type="InterPro" id="IPR013766">
    <property type="entry name" value="Thioredoxin_domain"/>
</dbReference>
<feature type="disulfide bond" description="Redox-active" evidence="4">
    <location>
        <begin position="89"/>
        <end position="94"/>
    </location>
</feature>
<evidence type="ECO:0000256" key="1">
    <source>
        <dbReference type="ARBA" id="ARBA00010996"/>
    </source>
</evidence>
<dbReference type="Proteomes" id="UP000281431">
    <property type="component" value="Unassembled WGS sequence"/>
</dbReference>
<protein>
    <submittedName>
        <fullName evidence="7">SCO family protein</fullName>
    </submittedName>
</protein>
<dbReference type="Pfam" id="PF02630">
    <property type="entry name" value="SCO1-SenC"/>
    <property type="match status" value="1"/>
</dbReference>
<feature type="compositionally biased region" description="Basic and acidic residues" evidence="5">
    <location>
        <begin position="188"/>
        <end position="200"/>
    </location>
</feature>
<feature type="region of interest" description="Disordered" evidence="5">
    <location>
        <begin position="175"/>
        <end position="200"/>
    </location>
</feature>
<dbReference type="PANTHER" id="PTHR12151:SF25">
    <property type="entry name" value="LINALOOL DEHYDRATASE_ISOMERASE DOMAIN-CONTAINING PROTEIN"/>
    <property type="match status" value="1"/>
</dbReference>
<keyword evidence="3" id="KW-0479">Metal-binding</keyword>
<feature type="binding site" evidence="3">
    <location>
        <position position="89"/>
    </location>
    <ligand>
        <name>Cu cation</name>
        <dbReference type="ChEBI" id="CHEBI:23378"/>
    </ligand>
</feature>
<dbReference type="CDD" id="cd02968">
    <property type="entry name" value="SCO"/>
    <property type="match status" value="1"/>
</dbReference>
<evidence type="ECO:0000259" key="6">
    <source>
        <dbReference type="PROSITE" id="PS51352"/>
    </source>
</evidence>
<evidence type="ECO:0000313" key="8">
    <source>
        <dbReference type="Proteomes" id="UP000281431"/>
    </source>
</evidence>
<feature type="compositionally biased region" description="Acidic residues" evidence="5">
    <location>
        <begin position="178"/>
        <end position="187"/>
    </location>
</feature>
<dbReference type="Gene3D" id="3.40.30.10">
    <property type="entry name" value="Glutaredoxin"/>
    <property type="match status" value="1"/>
</dbReference>
<dbReference type="SUPFAM" id="SSF52833">
    <property type="entry name" value="Thioredoxin-like"/>
    <property type="match status" value="1"/>
</dbReference>
<accession>A0A3N6M9I9</accession>
<dbReference type="InterPro" id="IPR036249">
    <property type="entry name" value="Thioredoxin-like_sf"/>
</dbReference>
<keyword evidence="2 3" id="KW-0186">Copper</keyword>
<evidence type="ECO:0000256" key="5">
    <source>
        <dbReference type="SAM" id="MobiDB-lite"/>
    </source>
</evidence>
<dbReference type="PROSITE" id="PS51352">
    <property type="entry name" value="THIOREDOXIN_2"/>
    <property type="match status" value="1"/>
</dbReference>
<evidence type="ECO:0000256" key="3">
    <source>
        <dbReference type="PIRSR" id="PIRSR603782-1"/>
    </source>
</evidence>
<comment type="similarity">
    <text evidence="1">Belongs to the SCO1/2 family.</text>
</comment>
<proteinExistence type="inferred from homology"/>
<dbReference type="EMBL" id="REFZ01000006">
    <property type="protein sequence ID" value="RQH00389.1"/>
    <property type="molecule type" value="Genomic_DNA"/>
</dbReference>
<keyword evidence="4" id="KW-1015">Disulfide bond</keyword>